<dbReference type="HAMAP" id="MF_00114">
    <property type="entry name" value="DeoC_type1"/>
    <property type="match status" value="1"/>
</dbReference>
<dbReference type="CDD" id="cd00959">
    <property type="entry name" value="DeoC"/>
    <property type="match status" value="1"/>
</dbReference>
<dbReference type="EMBL" id="BAABCA010000007">
    <property type="protein sequence ID" value="GAA4238822.1"/>
    <property type="molecule type" value="Genomic_DNA"/>
</dbReference>
<dbReference type="PIRSF" id="PIRSF001357">
    <property type="entry name" value="DeoC"/>
    <property type="match status" value="1"/>
</dbReference>
<keyword evidence="4 6" id="KW-0704">Schiff base</keyword>
<evidence type="ECO:0000313" key="7">
    <source>
        <dbReference type="EMBL" id="GAA4238822.1"/>
    </source>
</evidence>
<feature type="active site" description="Schiff-base intermediate with acetaldehyde" evidence="6">
    <location>
        <position position="151"/>
    </location>
</feature>
<name>A0ABP8CFW2_9FLAO</name>
<accession>A0ABP8CFW2</accession>
<dbReference type="PANTHER" id="PTHR10889:SF1">
    <property type="entry name" value="DEOXYRIBOSE-PHOSPHATE ALDOLASE"/>
    <property type="match status" value="1"/>
</dbReference>
<gene>
    <name evidence="6 7" type="primary">deoC</name>
    <name evidence="7" type="ORF">GCM10022291_30750</name>
</gene>
<dbReference type="RefSeq" id="WP_344789230.1">
    <property type="nucleotide sequence ID" value="NZ_BAABCA010000007.1"/>
</dbReference>
<dbReference type="Pfam" id="PF01791">
    <property type="entry name" value="DeoC"/>
    <property type="match status" value="1"/>
</dbReference>
<dbReference type="InterPro" id="IPR002915">
    <property type="entry name" value="DeoC/FbaB/LacD_aldolase"/>
</dbReference>
<evidence type="ECO:0000313" key="8">
    <source>
        <dbReference type="Proteomes" id="UP001501496"/>
    </source>
</evidence>
<comment type="function">
    <text evidence="6">Catalyzes a reversible aldol reaction between acetaldehyde and D-glyceraldehyde 3-phosphate to generate 2-deoxy-D-ribose 5-phosphate.</text>
</comment>
<evidence type="ECO:0000256" key="5">
    <source>
        <dbReference type="ARBA" id="ARBA00048791"/>
    </source>
</evidence>
<comment type="catalytic activity">
    <reaction evidence="5 6">
        <text>2-deoxy-D-ribose 5-phosphate = D-glyceraldehyde 3-phosphate + acetaldehyde</text>
        <dbReference type="Rhea" id="RHEA:12821"/>
        <dbReference type="ChEBI" id="CHEBI:15343"/>
        <dbReference type="ChEBI" id="CHEBI:59776"/>
        <dbReference type="ChEBI" id="CHEBI:62877"/>
        <dbReference type="EC" id="4.1.2.4"/>
    </reaction>
</comment>
<dbReference type="InterPro" id="IPR011343">
    <property type="entry name" value="DeoC"/>
</dbReference>
<dbReference type="Gene3D" id="3.20.20.70">
    <property type="entry name" value="Aldolase class I"/>
    <property type="match status" value="1"/>
</dbReference>
<proteinExistence type="inferred from homology"/>
<evidence type="ECO:0000256" key="1">
    <source>
        <dbReference type="ARBA" id="ARBA00010936"/>
    </source>
</evidence>
<dbReference type="EC" id="4.1.2.4" evidence="6"/>
<sequence>MNISQFIDYAVHKDSVEKEDIIALCNNAEQNNFYSVTIPSSFVSFAKQLLKGTSVKICAIIGSPLGNDSTNSKISEAKKAIQEGAFEIDMTINLSALKKKNYIAVLRDVNDVKLAIGHTVLKACIEITQLSKNEIIKSCEICLDTNVDYIKTSNTFVRNSATLTAVKIIRKTVREGLKIKASGDIKDYETAIKYLDAGAERIGTSSIIEIKEHSRLLNNSKIYKQYLESKNKTNLTTKKETSFI</sequence>
<keyword evidence="8" id="KW-1185">Reference proteome</keyword>
<evidence type="ECO:0000256" key="6">
    <source>
        <dbReference type="HAMAP-Rule" id="MF_00114"/>
    </source>
</evidence>
<comment type="pathway">
    <text evidence="6">Carbohydrate degradation; 2-deoxy-D-ribose 1-phosphate degradation; D-glyceraldehyde 3-phosphate and acetaldehyde from 2-deoxy-alpha-D-ribose 1-phosphate: step 2/2.</text>
</comment>
<comment type="similarity">
    <text evidence="1 6">Belongs to the DeoC/FbaB aldolase family. DeoC type 1 subfamily.</text>
</comment>
<dbReference type="InterPro" id="IPR013785">
    <property type="entry name" value="Aldolase_TIM"/>
</dbReference>
<dbReference type="PANTHER" id="PTHR10889">
    <property type="entry name" value="DEOXYRIBOSE-PHOSPHATE ALDOLASE"/>
    <property type="match status" value="1"/>
</dbReference>
<comment type="caution">
    <text evidence="7">The sequence shown here is derived from an EMBL/GenBank/DDBJ whole genome shotgun (WGS) entry which is preliminary data.</text>
</comment>
<dbReference type="Proteomes" id="UP001501496">
    <property type="component" value="Unassembled WGS sequence"/>
</dbReference>
<feature type="active site" description="Proton donor/acceptor" evidence="6">
    <location>
        <position position="180"/>
    </location>
</feature>
<organism evidence="7 8">
    <name type="scientific">Postechiella marina</name>
    <dbReference type="NCBI Taxonomy" id="943941"/>
    <lineage>
        <taxon>Bacteria</taxon>
        <taxon>Pseudomonadati</taxon>
        <taxon>Bacteroidota</taxon>
        <taxon>Flavobacteriia</taxon>
        <taxon>Flavobacteriales</taxon>
        <taxon>Flavobacteriaceae</taxon>
        <taxon>Postechiella</taxon>
    </lineage>
</organism>
<feature type="active site" description="Proton donor/acceptor" evidence="6">
    <location>
        <position position="89"/>
    </location>
</feature>
<evidence type="ECO:0000256" key="3">
    <source>
        <dbReference type="ARBA" id="ARBA00023239"/>
    </source>
</evidence>
<dbReference type="SMART" id="SM01133">
    <property type="entry name" value="DeoC"/>
    <property type="match status" value="1"/>
</dbReference>
<keyword evidence="2 6" id="KW-0963">Cytoplasm</keyword>
<dbReference type="NCBIfam" id="TIGR00126">
    <property type="entry name" value="deoC"/>
    <property type="match status" value="1"/>
</dbReference>
<evidence type="ECO:0000256" key="2">
    <source>
        <dbReference type="ARBA" id="ARBA00022490"/>
    </source>
</evidence>
<protein>
    <recommendedName>
        <fullName evidence="6">Deoxyribose-phosphate aldolase</fullName>
        <shortName evidence="6">DERA</shortName>
        <ecNumber evidence="6">4.1.2.4</ecNumber>
    </recommendedName>
    <alternativeName>
        <fullName evidence="6">2-deoxy-D-ribose 5-phosphate aldolase</fullName>
    </alternativeName>
    <alternativeName>
        <fullName evidence="6">Phosphodeoxyriboaldolase</fullName>
        <shortName evidence="6">Deoxyriboaldolase</shortName>
    </alternativeName>
</protein>
<keyword evidence="3 6" id="KW-0456">Lyase</keyword>
<dbReference type="SUPFAM" id="SSF51569">
    <property type="entry name" value="Aldolase"/>
    <property type="match status" value="1"/>
</dbReference>
<evidence type="ECO:0000256" key="4">
    <source>
        <dbReference type="ARBA" id="ARBA00023270"/>
    </source>
</evidence>
<dbReference type="InterPro" id="IPR028581">
    <property type="entry name" value="DeoC_typeI"/>
</dbReference>
<comment type="subcellular location">
    <subcellularLocation>
        <location evidence="6">Cytoplasm</location>
    </subcellularLocation>
</comment>
<reference evidence="8" key="1">
    <citation type="journal article" date="2019" name="Int. J. Syst. Evol. Microbiol.">
        <title>The Global Catalogue of Microorganisms (GCM) 10K type strain sequencing project: providing services to taxonomists for standard genome sequencing and annotation.</title>
        <authorList>
            <consortium name="The Broad Institute Genomics Platform"/>
            <consortium name="The Broad Institute Genome Sequencing Center for Infectious Disease"/>
            <person name="Wu L."/>
            <person name="Ma J."/>
        </authorList>
    </citation>
    <scope>NUCLEOTIDE SEQUENCE [LARGE SCALE GENOMIC DNA]</scope>
    <source>
        <strain evidence="8">JCM 17630</strain>
    </source>
</reference>